<feature type="domain" description="Protein kinase" evidence="6">
    <location>
        <begin position="562"/>
        <end position="872"/>
    </location>
</feature>
<feature type="region of interest" description="Disordered" evidence="5">
    <location>
        <begin position="363"/>
        <end position="392"/>
    </location>
</feature>
<accession>A0A9P6WEU9</accession>
<keyword evidence="2" id="KW-0158">Chromosome</keyword>
<evidence type="ECO:0000259" key="7">
    <source>
        <dbReference type="PROSITE" id="PS51489"/>
    </source>
</evidence>
<dbReference type="Gene3D" id="1.25.40.930">
    <property type="match status" value="1"/>
</dbReference>
<dbReference type="InterPro" id="IPR011009">
    <property type="entry name" value="Kinase-like_dom_sf"/>
</dbReference>
<dbReference type="Gene3D" id="6.10.20.170">
    <property type="match status" value="1"/>
</dbReference>
<evidence type="ECO:0000259" key="6">
    <source>
        <dbReference type="PROSITE" id="PS50011"/>
    </source>
</evidence>
<dbReference type="Gene3D" id="1.20.58.2070">
    <property type="match status" value="1"/>
</dbReference>
<dbReference type="PROSITE" id="PS00108">
    <property type="entry name" value="PROTEIN_KINASE_ST"/>
    <property type="match status" value="1"/>
</dbReference>
<dbReference type="InterPro" id="IPR008271">
    <property type="entry name" value="Ser/Thr_kinase_AS"/>
</dbReference>
<evidence type="ECO:0000256" key="4">
    <source>
        <dbReference type="ARBA" id="ARBA00023328"/>
    </source>
</evidence>
<evidence type="ECO:0008006" key="10">
    <source>
        <dbReference type="Google" id="ProtNLM"/>
    </source>
</evidence>
<evidence type="ECO:0000256" key="3">
    <source>
        <dbReference type="ARBA" id="ARBA00022838"/>
    </source>
</evidence>
<keyword evidence="9" id="KW-1185">Reference proteome</keyword>
<dbReference type="GO" id="GO:0000776">
    <property type="term" value="C:kinetochore"/>
    <property type="evidence" value="ECO:0007669"/>
    <property type="project" value="UniProtKB-KW"/>
</dbReference>
<dbReference type="SMART" id="SM00777">
    <property type="entry name" value="Mad3_BUB1_I"/>
    <property type="match status" value="1"/>
</dbReference>
<dbReference type="Proteomes" id="UP000750334">
    <property type="component" value="Unassembled WGS sequence"/>
</dbReference>
<dbReference type="PANTHER" id="PTHR14030">
    <property type="entry name" value="MITOTIC CHECKPOINT SERINE/THREONINE-PROTEIN KINASE BUB1"/>
    <property type="match status" value="1"/>
</dbReference>
<dbReference type="OrthoDB" id="248495at2759"/>
<dbReference type="GO" id="GO:0051754">
    <property type="term" value="P:meiotic sister chromatid cohesion, centromeric"/>
    <property type="evidence" value="ECO:0007669"/>
    <property type="project" value="TreeGrafter"/>
</dbReference>
<dbReference type="SMART" id="SM00220">
    <property type="entry name" value="S_TKc"/>
    <property type="match status" value="1"/>
</dbReference>
<dbReference type="GO" id="GO:0004672">
    <property type="term" value="F:protein kinase activity"/>
    <property type="evidence" value="ECO:0007669"/>
    <property type="project" value="InterPro"/>
</dbReference>
<proteinExistence type="predicted"/>
<dbReference type="Pfam" id="PF08171">
    <property type="entry name" value="Mad3_BUB1_II"/>
    <property type="match status" value="1"/>
</dbReference>
<dbReference type="PANTHER" id="PTHR14030:SF4">
    <property type="entry name" value="BUB1 KINASE, ISOFORM A-RELATED"/>
    <property type="match status" value="1"/>
</dbReference>
<keyword evidence="4" id="KW-0137">Centromere</keyword>
<dbReference type="InterPro" id="IPR012572">
    <property type="entry name" value="Mad3/Bub1_II"/>
</dbReference>
<dbReference type="CDD" id="cd13981">
    <property type="entry name" value="STKc_Bub1_BubR1"/>
    <property type="match status" value="1"/>
</dbReference>
<dbReference type="GO" id="GO:0005524">
    <property type="term" value="F:ATP binding"/>
    <property type="evidence" value="ECO:0007669"/>
    <property type="project" value="InterPro"/>
</dbReference>
<protein>
    <recommendedName>
        <fullName evidence="10">Protein kinase domain-containing protein</fullName>
    </recommendedName>
</protein>
<comment type="caution">
    <text evidence="8">The sequence shown here is derived from an EMBL/GenBank/DDBJ whole genome shotgun (WGS) entry which is preliminary data.</text>
</comment>
<dbReference type="PROSITE" id="PS51489">
    <property type="entry name" value="BUB1_N"/>
    <property type="match status" value="1"/>
</dbReference>
<organism evidence="8 9">
    <name type="scientific">Maudiozyma exigua</name>
    <name type="common">Yeast</name>
    <name type="synonym">Kazachstania exigua</name>
    <dbReference type="NCBI Taxonomy" id="34358"/>
    <lineage>
        <taxon>Eukaryota</taxon>
        <taxon>Fungi</taxon>
        <taxon>Dikarya</taxon>
        <taxon>Ascomycota</taxon>
        <taxon>Saccharomycotina</taxon>
        <taxon>Saccharomycetes</taxon>
        <taxon>Saccharomycetales</taxon>
        <taxon>Saccharomycetaceae</taxon>
        <taxon>Maudiozyma</taxon>
    </lineage>
</organism>
<dbReference type="GO" id="GO:0005634">
    <property type="term" value="C:nucleus"/>
    <property type="evidence" value="ECO:0007669"/>
    <property type="project" value="TreeGrafter"/>
</dbReference>
<feature type="compositionally biased region" description="Low complexity" evidence="5">
    <location>
        <begin position="365"/>
        <end position="379"/>
    </location>
</feature>
<dbReference type="Gene3D" id="1.10.510.10">
    <property type="entry name" value="Transferase(Phosphotransferase) domain 1"/>
    <property type="match status" value="1"/>
</dbReference>
<dbReference type="PROSITE" id="PS50011">
    <property type="entry name" value="PROTEIN_KINASE_DOM"/>
    <property type="match status" value="1"/>
</dbReference>
<dbReference type="Pfam" id="PF08311">
    <property type="entry name" value="Mad3_BUB1_I"/>
    <property type="match status" value="1"/>
</dbReference>
<evidence type="ECO:0000313" key="8">
    <source>
        <dbReference type="EMBL" id="KAG0669902.1"/>
    </source>
</evidence>
<dbReference type="EMBL" id="PUHR01000031">
    <property type="protein sequence ID" value="KAG0669902.1"/>
    <property type="molecule type" value="Genomic_DNA"/>
</dbReference>
<dbReference type="InterPro" id="IPR015661">
    <property type="entry name" value="Bub1/Mad3"/>
</dbReference>
<dbReference type="Pfam" id="PF00069">
    <property type="entry name" value="Pkinase"/>
    <property type="match status" value="1"/>
</dbReference>
<dbReference type="InterPro" id="IPR000719">
    <property type="entry name" value="Prot_kinase_dom"/>
</dbReference>
<evidence type="ECO:0000256" key="1">
    <source>
        <dbReference type="ARBA" id="ARBA00004629"/>
    </source>
</evidence>
<dbReference type="GO" id="GO:0007094">
    <property type="term" value="P:mitotic spindle assembly checkpoint signaling"/>
    <property type="evidence" value="ECO:0007669"/>
    <property type="project" value="InterPro"/>
</dbReference>
<feature type="compositionally biased region" description="Polar residues" evidence="5">
    <location>
        <begin position="380"/>
        <end position="392"/>
    </location>
</feature>
<feature type="domain" description="BUB1 N-terminal" evidence="7">
    <location>
        <begin position="14"/>
        <end position="193"/>
    </location>
</feature>
<comment type="subcellular location">
    <subcellularLocation>
        <location evidence="1">Chromosome</location>
        <location evidence="1">Centromere</location>
        <location evidence="1">Kinetochore</location>
    </subcellularLocation>
</comment>
<evidence type="ECO:0000313" key="9">
    <source>
        <dbReference type="Proteomes" id="UP000750334"/>
    </source>
</evidence>
<reference evidence="8 9" key="1">
    <citation type="submission" date="2020-11" db="EMBL/GenBank/DDBJ databases">
        <title>Kefir isolates.</title>
        <authorList>
            <person name="Marcisauskas S."/>
            <person name="Kim Y."/>
            <person name="Blasche S."/>
        </authorList>
    </citation>
    <scope>NUCLEOTIDE SEQUENCE [LARGE SCALE GENOMIC DNA]</scope>
    <source>
        <strain evidence="8 9">OG2</strain>
    </source>
</reference>
<evidence type="ECO:0000256" key="2">
    <source>
        <dbReference type="ARBA" id="ARBA00022454"/>
    </source>
</evidence>
<gene>
    <name evidence="8" type="ORF">C6P45_003184</name>
</gene>
<dbReference type="AlphaFoldDB" id="A0A9P6WEU9"/>
<dbReference type="InterPro" id="IPR013212">
    <property type="entry name" value="Mad3/Bub1_I"/>
</dbReference>
<evidence type="ECO:0000256" key="5">
    <source>
        <dbReference type="SAM" id="MobiDB-lite"/>
    </source>
</evidence>
<sequence>MLDDQIDSVTKIEFETRLFNELELLDDPLDLFIEYISWLHSSGNDNIDELDKLLYRCISYISKIDTYYNDPRLLKIWLWHIDNIISKNEKFNHNTLQLVIKEFQKMYNIGIGIKLSLWYETLTKILFDFKLIEHCIQILRIGINNNARPLKRLKISLNQYESNISNEINIPIINDLSQFLQNIIIQDKPSQVKSNPVYKIINPGNGRKLEKIDCNFNLIYEEDTNNYKDNYNFEQILAISRNVYIKKEKKNIPMDKKSVIYQDSSITQTNTKKHLIYMDSQDSNNSQQPLKKLNYSNEKHSDRIPLTSNIKDTKENEYTNVTTTSILPLNDDNTHTQTLNMVPHSPTVTMFSKDAINDVYSMFNQQGDSPESSSQQPDDNTTNIRSNNNTGTINLTNRYAVFEGDGFTQDFTRPNIDDLTEVKTQLKESQTQQNDIPRNNTITNEFHSDTQDFMTPIQEKTEITDIRSTQSSPFLTQPPQFPLLPTAPTSTSEKPLMIDHPLDINLRKNLLVTITPPLDEYKNFYRYNQPLRMSSLLKRIHKVSKSENKNPIVDFKKTGDLYCIRSELGQGGYAIVYLAESDTGNLKALKIERPASVWEYYILKQIESRLPNAPILQSIIQVDSLHYFLDESYLVLNYANQGTVLDLINSQQNNGSLDELLCMFLTVELMKVIESIHDIGIIHGDLKPDNCMIRFETISMDLGHYNRDSRQGWNHKGIYLIDFGRSFDMTLFPNGTKFKSDWKTDQQDCSEMRLGKEWTFEADYYGLASILHSLLFGQFIDTIRLPNNRYKLRKPFKRYWHTDQWNEIFNILLNSGDIDQWGPLPITPRIKTLRHSLEDILEQDNNSDKLRRIILDLEIDLKSKDKTNDKKII</sequence>
<dbReference type="SUPFAM" id="SSF56112">
    <property type="entry name" value="Protein kinase-like (PK-like)"/>
    <property type="match status" value="1"/>
</dbReference>
<name>A0A9P6WEU9_MAUEX</name>
<dbReference type="GO" id="GO:0032991">
    <property type="term" value="C:protein-containing complex"/>
    <property type="evidence" value="ECO:0007669"/>
    <property type="project" value="UniProtKB-ARBA"/>
</dbReference>
<keyword evidence="3" id="KW-0995">Kinetochore</keyword>